<gene>
    <name evidence="1" type="ORF">NLG97_g718</name>
</gene>
<name>A0ACC1R7Q4_9HYPO</name>
<accession>A0ACC1R7Q4</accession>
<organism evidence="1 2">
    <name type="scientific">Lecanicillium saksenae</name>
    <dbReference type="NCBI Taxonomy" id="468837"/>
    <lineage>
        <taxon>Eukaryota</taxon>
        <taxon>Fungi</taxon>
        <taxon>Dikarya</taxon>
        <taxon>Ascomycota</taxon>
        <taxon>Pezizomycotina</taxon>
        <taxon>Sordariomycetes</taxon>
        <taxon>Hypocreomycetidae</taxon>
        <taxon>Hypocreales</taxon>
        <taxon>Cordycipitaceae</taxon>
        <taxon>Lecanicillium</taxon>
    </lineage>
</organism>
<proteinExistence type="predicted"/>
<evidence type="ECO:0000313" key="1">
    <source>
        <dbReference type="EMBL" id="KAJ3498956.1"/>
    </source>
</evidence>
<protein>
    <submittedName>
        <fullName evidence="1">Uncharacterized protein</fullName>
    </submittedName>
</protein>
<evidence type="ECO:0000313" key="2">
    <source>
        <dbReference type="Proteomes" id="UP001148737"/>
    </source>
</evidence>
<reference evidence="1" key="1">
    <citation type="submission" date="2022-07" db="EMBL/GenBank/DDBJ databases">
        <title>Genome Sequence of Lecanicillium saksenae.</title>
        <authorList>
            <person name="Buettner E."/>
        </authorList>
    </citation>
    <scope>NUCLEOTIDE SEQUENCE</scope>
    <source>
        <strain evidence="1">VT-O1</strain>
    </source>
</reference>
<dbReference type="EMBL" id="JANAKD010000027">
    <property type="protein sequence ID" value="KAJ3498956.1"/>
    <property type="molecule type" value="Genomic_DNA"/>
</dbReference>
<keyword evidence="2" id="KW-1185">Reference proteome</keyword>
<sequence>MREKLLLKTGWMDFRLEADHGILMKLIENDREDATGSQRDGAIHLRAFLNKLLAHVMKRGRVTFGTLSDITYKIAIAIPSWWYGEVPPSILEPLGFDDDIKLLIDLVPEPVCCLGYFFNREKKHMLSNTGAESLVYHCSMDDQFTEKTITSLTLTAKGSSRDVQLDHVQIHGFSISEVSIAFRELLQQRLELALSELEETVPSIYGKLEKIVDDFLKFLPRFDGTKDCKLRLPLKLPDALAAGIKTNQITFEASFLREKLFKKLLSPLCSYFAEAAEGADRPLHVLCSGILSECPYITLCATKILEEKGVGDRVKILNTLNGETSVARGAAIHLDKVRQHTQVVQIGALPENRDVFITMTSSFENLARRINALLETTPGVIKENEAKVLRLRAQLLIQEHKERFRCTNSLLQLFAYVHKLYNYPEKDEIGAELRREFDIAARTEYFSHDEAKCVDLAFCFYKHGATVELLEFLRLTGSSVSGAIAFDGAVSIGPVHIATRYGQREVLKWLLQNNAKLDHQTSDGSTCLHEAIYCLGTVRTGRAWLVFETLLAALEEEGVQKTSILNIENNSGETILDIAKARGLIKEYDILRSAGAQENSRVLATRQEIVRAIENDDEKHLEKVLREKPDILNEMRLSDGMTLLHLAVKQRNLNCTNMLLRGAKSKEFVNAQDANGWSALHLASALEDLNIAAILIQNNADLETSSQNGYGWIKTEVTNGTSNSTFQLSKSPLESNSGRWRPLHIASILGSEAITKLLVENGAELHSEDCDGFTPLRRAILMKNTGMARTLLEHMSSNRKIDELASENGSTPKRPLGHGALTDAASVEDEEMMELLLDRGWDVNEQVLQSGWTALSYAVNRQNVRLVARLLQKGADPKILHYDGSSLLHLAAEGQNVQLVRELLPRCSALVVDQQGATALHAAARKGFSPTAKLLVTAGIDVNAPDRENRSALYVALENSNLPVAQLLFEHSGQSLGGPEKTLLHAAVHSGNPWALKMVLSQKSTKGIPLDSVDDNGDTLLCIAAKAGHAKMVQELLRLHRPQNLWRPILQTLFTMAETGNDAILKVIVHHDKKFLSALNEDTGAVKIANIDGIGAVSKSSWTVLHAAVWYAQPTSVEVLLGEGAKLHSEAAGLTPLGLLCVTPRNSLNPKHLEVCEVLLRKGADVSKGGLGHPALHLAAKAGHTGLLEPLRSAGAVVSAMNGHGQTALQCAIEGGHGEVVSRLVEKGATLDPLYLHTAVHTGSSLENVKMLIELGIDANCVAPDGFTPLLVASAIGRVDIVNYLLANGANIQFRNGYRNQSALDMAVISRQLVSVTAILDSPAYSTAFQSDRSYAWTAASKDTSPDAKIYKYILERTDCQKDHASAILHWAILNENEPLVHLLVNNGVDLATPSTEGWSALHTASMAGKIGMMQLILNKGVGINYQGHKSRTALHQAIAANQPTSTSFLLEKGADTSLLDEDLQNYINIALDYSAIDALPALKLQPNQFTEKNYGGKTLVALAADSENTGMLRALLTIEGNFGTDYTTSFHQAVSAGDVSLVKKLLGCGAELNRKDFRGASPLREAVMQKNQTIASMLLESGADIESKCILGMTPLAFAAKSNDIAMTKLLISHGANVNATETKNECPVLVAVAWRGHVEIITLLLQYGCDVSCRTSGGSTALHLATIEGHEEVMKVLVQSGAQIDVKDSDGNTSLYLATENTSDASAAQVLLELGANTELKSNTGFTPLMNATLQNRPSQIKALLKYGAKVNTSDDIGRLPIMAAVTAGSEACIQLLIDHGARLDLLDKRGYSVLHYAFESGDMEIIKNLLAKAADINNPIDSQGLTLLHRAAADGQLDFVKYLLEAGAKLDVKTKDGDSVLITACSGKEDTHVEVVRFLIAAGQDCDAGSPDGRRTPLRNAIRQGNLKMTRLLIEHGATVNTSLLSGQSVLHEAAASGSVALLDLLLSYGYSLATATGGANGDSILHSAADNGQEETVLAIAIQVPELIDKPNALGESPLQRAVLKQHIAVVKLLCDLGAALNQVKEQTRETLMHLAARSDPSISNGELIKYLSDCGVPVYSQTHDGLTPLTMAVMHDSMEAVTAILDCGAKIDEFDFVGGRGRALDVAVKAGLSKMVSLLVSRGASLKFLDARGNPILDTAVIANNESIVRIILEGEEGNFSINGISSDDGLGPLHKAVSRNNAAIATLLLQYGANGNLRTGDGRTALQIAASLGHGEVADALYKSGKVLDTDFRDRNGNTALMLAARRGDTNFIRNLMAHHEHLATPSPQWDEAASAAAEDGHFDVVQLFIDMRDVMGWQQ</sequence>
<comment type="caution">
    <text evidence="1">The sequence shown here is derived from an EMBL/GenBank/DDBJ whole genome shotgun (WGS) entry which is preliminary data.</text>
</comment>
<dbReference type="Proteomes" id="UP001148737">
    <property type="component" value="Unassembled WGS sequence"/>
</dbReference>